<comment type="subcellular location">
    <subcellularLocation>
        <location evidence="1">Nucleus</location>
    </subcellularLocation>
</comment>
<dbReference type="PROSITE" id="PS01159">
    <property type="entry name" value="WW_DOMAIN_1"/>
    <property type="match status" value="2"/>
</dbReference>
<dbReference type="PROSITE" id="PS51676">
    <property type="entry name" value="FF"/>
    <property type="match status" value="3"/>
</dbReference>
<dbReference type="GO" id="GO:0071004">
    <property type="term" value="C:U2-type prespliceosome"/>
    <property type="evidence" value="ECO:0007669"/>
    <property type="project" value="TreeGrafter"/>
</dbReference>
<comment type="caution">
    <text evidence="10">The sequence shown here is derived from an EMBL/GenBank/DDBJ whole genome shotgun (WGS) entry which is preliminary data.</text>
</comment>
<dbReference type="PANTHER" id="PTHR11864">
    <property type="entry name" value="PRE-MRNA-PROCESSING PROTEIN PRP40"/>
    <property type="match status" value="1"/>
</dbReference>
<dbReference type="InterPro" id="IPR036517">
    <property type="entry name" value="FF_domain_sf"/>
</dbReference>
<feature type="domain" description="FF" evidence="9">
    <location>
        <begin position="461"/>
        <end position="525"/>
    </location>
</feature>
<evidence type="ECO:0000313" key="10">
    <source>
        <dbReference type="EMBL" id="KAK4877941.1"/>
    </source>
</evidence>
<dbReference type="PANTHER" id="PTHR11864:SF0">
    <property type="entry name" value="PRP40 PRE-MRNA PROCESSING FACTOR 40 HOMOLOG A (YEAST)"/>
    <property type="match status" value="1"/>
</dbReference>
<feature type="compositionally biased region" description="Low complexity" evidence="7">
    <location>
        <begin position="231"/>
        <end position="241"/>
    </location>
</feature>
<dbReference type="Pfam" id="PF01846">
    <property type="entry name" value="FF"/>
    <property type="match status" value="3"/>
</dbReference>
<dbReference type="InterPro" id="IPR002713">
    <property type="entry name" value="FF_domain"/>
</dbReference>
<feature type="compositionally biased region" description="Basic residues" evidence="7">
    <location>
        <begin position="662"/>
        <end position="680"/>
    </location>
</feature>
<feature type="domain" description="WW" evidence="8">
    <location>
        <begin position="65"/>
        <end position="92"/>
    </location>
</feature>
<sequence>MDPTLANIPPPGYGPPPAGIPTPPMIPPVHMPPMGGFPPIIPSFSVPPPGFNSFPPPPGNQLQEWTEHKAPDGRTYYYNTITKQSSWQKPDTLKSASELLLSQCPWKEYTADNGKVYYHNINTKESRWVVPPELEEIKKKITDEEKRPVTPPTEVSSPLSVHTTSGNTPVINSPIAASVSPGGKSALEASMAATLAAINLPTPPPKNSETKKNHAILVDEDSNLSTHSVQPPTESRTSTPEPKIFKDKKEAMEAFKELLKEFNVPSNSSWEQCLKLIINDPRYETFKKLNEKKQVFNAYKTQKQKDEKEENRLKAKKAKESLEEFLLKSDKISSTTKYYRCDEIFTNLEVWQSVPDSDRREIYEDVVFTLAKREKEESKVLKKRNMKKLAEVLDNMADINYDTTWSEAQALLLGNTAFKNDVNLLAMDKEDALIVFEEHIRQLEKEEIEDKEREKRRFKRQCRKNRDQFLALLDALHEEGKLTSMSLWVELYPIISADVRFSAMLAYAGQNGSTPLDLFKFYVEDLKARFYDEKKIIRDILKEREFEVKIDTSFEQFATVVCEDKRSASLDAGNVKLTYNSLLEKAEVKEKERLKEENKRLKKLELNFKNLLRDLNIDYELSWEEVKSKIENEEEFQAFASDSERIKVYKEFQYEMEESCSHHHSRSRKSKKSKKNKKYRSSSNSDSDDDRVKKGKHKSRSNTPASIESGDEYTKKKKKKKHKKKSVSRTPSEERSVSKRTNRRTSECGATGKGGEFSESELEKQRALLLAQLKEPESD</sequence>
<dbReference type="FunFam" id="1.10.10.440:FF:000003">
    <property type="entry name" value="Pre-mRNA processing factor 40 homolog A"/>
    <property type="match status" value="1"/>
</dbReference>
<dbReference type="InterPro" id="IPR001202">
    <property type="entry name" value="WW_dom"/>
</dbReference>
<accession>A0AAN7P9Y8</accession>
<feature type="coiled-coil region" evidence="6">
    <location>
        <begin position="426"/>
        <end position="468"/>
    </location>
</feature>
<evidence type="ECO:0000256" key="1">
    <source>
        <dbReference type="ARBA" id="ARBA00004123"/>
    </source>
</evidence>
<gene>
    <name evidence="10" type="ORF">RN001_010447</name>
</gene>
<dbReference type="GO" id="GO:0005685">
    <property type="term" value="C:U1 snRNP"/>
    <property type="evidence" value="ECO:0007669"/>
    <property type="project" value="TreeGrafter"/>
</dbReference>
<protein>
    <recommendedName>
        <fullName evidence="12">Pre-mRNA-processing factor 40 homolog A</fullName>
    </recommendedName>
</protein>
<dbReference type="SUPFAM" id="SSF51045">
    <property type="entry name" value="WW domain"/>
    <property type="match status" value="2"/>
</dbReference>
<evidence type="ECO:0000259" key="9">
    <source>
        <dbReference type="PROSITE" id="PS51676"/>
    </source>
</evidence>
<feature type="coiled-coil region" evidence="6">
    <location>
        <begin position="579"/>
        <end position="614"/>
    </location>
</feature>
<dbReference type="GO" id="GO:0003723">
    <property type="term" value="F:RNA binding"/>
    <property type="evidence" value="ECO:0007669"/>
    <property type="project" value="TreeGrafter"/>
</dbReference>
<dbReference type="Pfam" id="PF25432">
    <property type="entry name" value="FF_PRPF40A"/>
    <property type="match status" value="1"/>
</dbReference>
<evidence type="ECO:0000313" key="11">
    <source>
        <dbReference type="Proteomes" id="UP001353858"/>
    </source>
</evidence>
<proteinExistence type="predicted"/>
<feature type="domain" description="FF" evidence="9">
    <location>
        <begin position="600"/>
        <end position="655"/>
    </location>
</feature>
<dbReference type="CDD" id="cd00201">
    <property type="entry name" value="WW"/>
    <property type="match status" value="2"/>
</dbReference>
<organism evidence="10 11">
    <name type="scientific">Aquatica leii</name>
    <dbReference type="NCBI Taxonomy" id="1421715"/>
    <lineage>
        <taxon>Eukaryota</taxon>
        <taxon>Metazoa</taxon>
        <taxon>Ecdysozoa</taxon>
        <taxon>Arthropoda</taxon>
        <taxon>Hexapoda</taxon>
        <taxon>Insecta</taxon>
        <taxon>Pterygota</taxon>
        <taxon>Neoptera</taxon>
        <taxon>Endopterygota</taxon>
        <taxon>Coleoptera</taxon>
        <taxon>Polyphaga</taxon>
        <taxon>Elateriformia</taxon>
        <taxon>Elateroidea</taxon>
        <taxon>Lampyridae</taxon>
        <taxon>Luciolinae</taxon>
        <taxon>Aquatica</taxon>
    </lineage>
</organism>
<dbReference type="GO" id="GO:0045292">
    <property type="term" value="P:mRNA cis splicing, via spliceosome"/>
    <property type="evidence" value="ECO:0007669"/>
    <property type="project" value="InterPro"/>
</dbReference>
<keyword evidence="5" id="KW-0539">Nucleus</keyword>
<dbReference type="Pfam" id="PF00397">
    <property type="entry name" value="WW"/>
    <property type="match status" value="2"/>
</dbReference>
<dbReference type="SUPFAM" id="SSF81698">
    <property type="entry name" value="FF domain"/>
    <property type="match status" value="5"/>
</dbReference>
<dbReference type="Gene3D" id="2.20.70.10">
    <property type="match status" value="2"/>
</dbReference>
<feature type="compositionally biased region" description="Polar residues" evidence="7">
    <location>
        <begin position="153"/>
        <end position="167"/>
    </location>
</feature>
<dbReference type="InterPro" id="IPR039726">
    <property type="entry name" value="Prp40-like"/>
</dbReference>
<dbReference type="SMART" id="SM00441">
    <property type="entry name" value="FF"/>
    <property type="match status" value="4"/>
</dbReference>
<dbReference type="AlphaFoldDB" id="A0AAN7P9Y8"/>
<feature type="domain" description="WW" evidence="8">
    <location>
        <begin position="105"/>
        <end position="133"/>
    </location>
</feature>
<evidence type="ECO:0000256" key="2">
    <source>
        <dbReference type="ARBA" id="ARBA00022664"/>
    </source>
</evidence>
<evidence type="ECO:0000256" key="7">
    <source>
        <dbReference type="SAM" id="MobiDB-lite"/>
    </source>
</evidence>
<feature type="compositionally biased region" description="Basic residues" evidence="7">
    <location>
        <begin position="715"/>
        <end position="727"/>
    </location>
</feature>
<evidence type="ECO:0000256" key="4">
    <source>
        <dbReference type="ARBA" id="ARBA00023187"/>
    </source>
</evidence>
<keyword evidence="11" id="KW-1185">Reference proteome</keyword>
<dbReference type="FunFam" id="2.20.70.10:FF:000050">
    <property type="entry name" value="pre-mRNA-processing factor 40 homolog B isoform X1"/>
    <property type="match status" value="1"/>
</dbReference>
<name>A0AAN7P9Y8_9COLE</name>
<keyword evidence="6" id="KW-0175">Coiled coil</keyword>
<evidence type="ECO:0000256" key="5">
    <source>
        <dbReference type="ARBA" id="ARBA00023242"/>
    </source>
</evidence>
<dbReference type="FunFam" id="1.10.10.440:FF:000013">
    <property type="entry name" value="pre-mRNA-processing protein 40A isoform X1"/>
    <property type="match status" value="1"/>
</dbReference>
<feature type="region of interest" description="Disordered" evidence="7">
    <location>
        <begin position="143"/>
        <end position="167"/>
    </location>
</feature>
<feature type="region of interest" description="Disordered" evidence="7">
    <location>
        <begin position="219"/>
        <end position="241"/>
    </location>
</feature>
<dbReference type="EMBL" id="JARPUR010000004">
    <property type="protein sequence ID" value="KAK4877941.1"/>
    <property type="molecule type" value="Genomic_DNA"/>
</dbReference>
<evidence type="ECO:0008006" key="12">
    <source>
        <dbReference type="Google" id="ProtNLM"/>
    </source>
</evidence>
<dbReference type="Gene3D" id="1.10.10.440">
    <property type="entry name" value="FF domain"/>
    <property type="match status" value="5"/>
</dbReference>
<dbReference type="SMART" id="SM00456">
    <property type="entry name" value="WW"/>
    <property type="match status" value="2"/>
</dbReference>
<evidence type="ECO:0000259" key="8">
    <source>
        <dbReference type="PROSITE" id="PS50020"/>
    </source>
</evidence>
<dbReference type="Proteomes" id="UP001353858">
    <property type="component" value="Unassembled WGS sequence"/>
</dbReference>
<keyword evidence="2" id="KW-0507">mRNA processing</keyword>
<dbReference type="InterPro" id="IPR036020">
    <property type="entry name" value="WW_dom_sf"/>
</dbReference>
<evidence type="ECO:0000256" key="6">
    <source>
        <dbReference type="SAM" id="Coils"/>
    </source>
</evidence>
<keyword evidence="3" id="KW-0677">Repeat</keyword>
<dbReference type="FunFam" id="1.10.10.440:FF:000002">
    <property type="entry name" value="pre-mRNA-processing factor 40 homolog A isoform X1"/>
    <property type="match status" value="1"/>
</dbReference>
<feature type="region of interest" description="Disordered" evidence="7">
    <location>
        <begin position="657"/>
        <end position="763"/>
    </location>
</feature>
<evidence type="ECO:0000256" key="3">
    <source>
        <dbReference type="ARBA" id="ARBA00022737"/>
    </source>
</evidence>
<reference evidence="11" key="1">
    <citation type="submission" date="2023-01" db="EMBL/GenBank/DDBJ databases">
        <title>Key to firefly adult light organ development and bioluminescence: homeobox transcription factors regulate luciferase expression and transportation to peroxisome.</title>
        <authorList>
            <person name="Fu X."/>
        </authorList>
    </citation>
    <scope>NUCLEOTIDE SEQUENCE [LARGE SCALE GENOMIC DNA]</scope>
</reference>
<feature type="domain" description="FF" evidence="9">
    <location>
        <begin position="248"/>
        <end position="302"/>
    </location>
</feature>
<dbReference type="PROSITE" id="PS50020">
    <property type="entry name" value="WW_DOMAIN_2"/>
    <property type="match status" value="2"/>
</dbReference>
<keyword evidence="4" id="KW-0508">mRNA splicing</keyword>